<feature type="transmembrane region" description="Helical" evidence="2">
    <location>
        <begin position="36"/>
        <end position="56"/>
    </location>
</feature>
<gene>
    <name evidence="3" type="ORF">FEM48_Zijuj07G0088500</name>
</gene>
<keyword evidence="2" id="KW-1133">Transmembrane helix</keyword>
<accession>A0A978V3N8</accession>
<evidence type="ECO:0000313" key="4">
    <source>
        <dbReference type="Proteomes" id="UP000813462"/>
    </source>
</evidence>
<reference evidence="3" key="1">
    <citation type="journal article" date="2021" name="Front. Plant Sci.">
        <title>Chromosome-Scale Genome Assembly for Chinese Sour Jujube and Insights Into Its Genome Evolution and Domestication Signature.</title>
        <authorList>
            <person name="Shen L.-Y."/>
            <person name="Luo H."/>
            <person name="Wang X.-L."/>
            <person name="Wang X.-M."/>
            <person name="Qiu X.-J."/>
            <person name="Liu H."/>
            <person name="Zhou S.-S."/>
            <person name="Jia K.-H."/>
            <person name="Nie S."/>
            <person name="Bao Y.-T."/>
            <person name="Zhang R.-G."/>
            <person name="Yun Q.-Z."/>
            <person name="Chai Y.-H."/>
            <person name="Lu J.-Y."/>
            <person name="Li Y."/>
            <person name="Zhao S.-W."/>
            <person name="Mao J.-F."/>
            <person name="Jia S.-G."/>
            <person name="Mao Y.-M."/>
        </authorList>
    </citation>
    <scope>NUCLEOTIDE SEQUENCE</scope>
    <source>
        <strain evidence="3">AT0</strain>
        <tissue evidence="3">Leaf</tissue>
    </source>
</reference>
<dbReference type="EMBL" id="JAEACU010000007">
    <property type="protein sequence ID" value="KAH7521971.1"/>
    <property type="molecule type" value="Genomic_DNA"/>
</dbReference>
<dbReference type="AlphaFoldDB" id="A0A978V3N8"/>
<name>A0A978V3N8_ZIZJJ</name>
<evidence type="ECO:0000256" key="2">
    <source>
        <dbReference type="SAM" id="Phobius"/>
    </source>
</evidence>
<organism evidence="3 4">
    <name type="scientific">Ziziphus jujuba var. spinosa</name>
    <dbReference type="NCBI Taxonomy" id="714518"/>
    <lineage>
        <taxon>Eukaryota</taxon>
        <taxon>Viridiplantae</taxon>
        <taxon>Streptophyta</taxon>
        <taxon>Embryophyta</taxon>
        <taxon>Tracheophyta</taxon>
        <taxon>Spermatophyta</taxon>
        <taxon>Magnoliopsida</taxon>
        <taxon>eudicotyledons</taxon>
        <taxon>Gunneridae</taxon>
        <taxon>Pentapetalae</taxon>
        <taxon>rosids</taxon>
        <taxon>fabids</taxon>
        <taxon>Rosales</taxon>
        <taxon>Rhamnaceae</taxon>
        <taxon>Paliureae</taxon>
        <taxon>Ziziphus</taxon>
    </lineage>
</organism>
<protein>
    <recommendedName>
        <fullName evidence="5">Transmembrane protein</fullName>
    </recommendedName>
</protein>
<feature type="region of interest" description="Disordered" evidence="1">
    <location>
        <begin position="1"/>
        <end position="24"/>
    </location>
</feature>
<comment type="caution">
    <text evidence="3">The sequence shown here is derived from an EMBL/GenBank/DDBJ whole genome shotgun (WGS) entry which is preliminary data.</text>
</comment>
<evidence type="ECO:0008006" key="5">
    <source>
        <dbReference type="Google" id="ProtNLM"/>
    </source>
</evidence>
<keyword evidence="2" id="KW-0472">Membrane</keyword>
<keyword evidence="2" id="KW-0812">Transmembrane</keyword>
<proteinExistence type="predicted"/>
<sequence length="194" mass="21624">MEFFHNVKNPSGRTETDYPPELNGPSSSYPTPMSRIAFLFYFILFFIFIFYLLLYVMTNGYWPPWRNWITHCPTDGHGILHNSDLEWQVDILETRQRGTTSQIPGYGNVPASGSALPPVVAYYRPPPTQRNDLRMERAELLVEAGNLLVSTASLMLRDSDADYGGASGADDVFGVLDAIGNADDAAGDACDQEY</sequence>
<evidence type="ECO:0000313" key="3">
    <source>
        <dbReference type="EMBL" id="KAH7521971.1"/>
    </source>
</evidence>
<evidence type="ECO:0000256" key="1">
    <source>
        <dbReference type="SAM" id="MobiDB-lite"/>
    </source>
</evidence>
<dbReference type="Proteomes" id="UP000813462">
    <property type="component" value="Unassembled WGS sequence"/>
</dbReference>